<dbReference type="Proteomes" id="UP000199340">
    <property type="component" value="Unassembled WGS sequence"/>
</dbReference>
<reference evidence="2 3" key="1">
    <citation type="submission" date="2016-10" db="EMBL/GenBank/DDBJ databases">
        <authorList>
            <person name="de Groot N.N."/>
        </authorList>
    </citation>
    <scope>NUCLEOTIDE SEQUENCE [LARGE SCALE GENOMIC DNA]</scope>
    <source>
        <strain evidence="2 3">DSM 28010</strain>
    </source>
</reference>
<protein>
    <submittedName>
        <fullName evidence="2">PAS domain-containing protein</fullName>
    </submittedName>
</protein>
<evidence type="ECO:0000313" key="3">
    <source>
        <dbReference type="Proteomes" id="UP000199340"/>
    </source>
</evidence>
<dbReference type="EMBL" id="FNEB01000001">
    <property type="protein sequence ID" value="SDI06441.1"/>
    <property type="molecule type" value="Genomic_DNA"/>
</dbReference>
<dbReference type="InterPro" id="IPR009922">
    <property type="entry name" value="DUF1457"/>
</dbReference>
<feature type="region of interest" description="Disordered" evidence="1">
    <location>
        <begin position="207"/>
        <end position="227"/>
    </location>
</feature>
<dbReference type="Pfam" id="PF07310">
    <property type="entry name" value="PAS_5"/>
    <property type="match status" value="1"/>
</dbReference>
<accession>A0A1G8HIV6</accession>
<dbReference type="OrthoDB" id="8478628at2"/>
<organism evidence="2 3">
    <name type="scientific">Lutimaribacter saemankumensis</name>
    <dbReference type="NCBI Taxonomy" id="490829"/>
    <lineage>
        <taxon>Bacteria</taxon>
        <taxon>Pseudomonadati</taxon>
        <taxon>Pseudomonadota</taxon>
        <taxon>Alphaproteobacteria</taxon>
        <taxon>Rhodobacterales</taxon>
        <taxon>Roseobacteraceae</taxon>
        <taxon>Lutimaribacter</taxon>
    </lineage>
</organism>
<sequence length="227" mass="24441">MTDTPDTAYRNPATARVTSLHKARPNTDAGMTPRLSQVEAYWNALCHAGVPPKRAQIDPRGIETALEYAFIAERIAQGEARLRVAGSHLSDLMGMEMRGMPLSSLFLPASRRGLSNSIAAMFDTPAILRLRLSGETGLGKPALRAHALLLPLRGDDGAVNRALGCLVSDGAIGRCPRRFAIDATDIRPAFAQPAELASQPARGLAEPVVPFRRPPHDKAHLRLVTSD</sequence>
<name>A0A1G8HIV6_9RHOB</name>
<evidence type="ECO:0000313" key="2">
    <source>
        <dbReference type="EMBL" id="SDI06441.1"/>
    </source>
</evidence>
<gene>
    <name evidence="2" type="ORF">SAMN05421850_101523</name>
</gene>
<evidence type="ECO:0000256" key="1">
    <source>
        <dbReference type="SAM" id="MobiDB-lite"/>
    </source>
</evidence>
<keyword evidence="3" id="KW-1185">Reference proteome</keyword>
<dbReference type="RefSeq" id="WP_090026173.1">
    <property type="nucleotide sequence ID" value="NZ_FNEB01000001.1"/>
</dbReference>
<proteinExistence type="predicted"/>
<dbReference type="STRING" id="490829.SAMN05421850_101523"/>
<dbReference type="AlphaFoldDB" id="A0A1G8HIV6"/>